<dbReference type="GO" id="GO:0009409">
    <property type="term" value="P:response to cold"/>
    <property type="evidence" value="ECO:0007669"/>
    <property type="project" value="InterPro"/>
</dbReference>
<accession>W1P7P8</accession>
<protein>
    <submittedName>
        <fullName evidence="1">Uncharacterized protein</fullName>
    </submittedName>
</protein>
<name>W1P7P8_AMBTC</name>
<dbReference type="Proteomes" id="UP000017836">
    <property type="component" value="Unassembled WGS sequence"/>
</dbReference>
<dbReference type="EMBL" id="KI394426">
    <property type="protein sequence ID" value="ERN03010.1"/>
    <property type="molecule type" value="Genomic_DNA"/>
</dbReference>
<evidence type="ECO:0000313" key="1">
    <source>
        <dbReference type="EMBL" id="ERN03010.1"/>
    </source>
</evidence>
<dbReference type="Gramene" id="ERN03010">
    <property type="protein sequence ID" value="ERN03010"/>
    <property type="gene ID" value="AMTR_s00207p00019810"/>
</dbReference>
<gene>
    <name evidence="1" type="ORF">AMTR_s00207p00019810</name>
</gene>
<reference evidence="2" key="1">
    <citation type="journal article" date="2013" name="Science">
        <title>The Amborella genome and the evolution of flowering plants.</title>
        <authorList>
            <consortium name="Amborella Genome Project"/>
        </authorList>
    </citation>
    <scope>NUCLEOTIDE SEQUENCE [LARGE SCALE GENOMIC DNA]</scope>
</reference>
<dbReference type="STRING" id="13333.W1P7P8"/>
<dbReference type="PANTHER" id="PTHR33676">
    <property type="entry name" value="COLD REGULATED PROTEIN 27"/>
    <property type="match status" value="1"/>
</dbReference>
<keyword evidence="2" id="KW-1185">Reference proteome</keyword>
<organism evidence="1 2">
    <name type="scientific">Amborella trichopoda</name>
    <dbReference type="NCBI Taxonomy" id="13333"/>
    <lineage>
        <taxon>Eukaryota</taxon>
        <taxon>Viridiplantae</taxon>
        <taxon>Streptophyta</taxon>
        <taxon>Embryophyta</taxon>
        <taxon>Tracheophyta</taxon>
        <taxon>Spermatophyta</taxon>
        <taxon>Magnoliopsida</taxon>
        <taxon>Amborellales</taxon>
        <taxon>Amborellaceae</taxon>
        <taxon>Amborella</taxon>
    </lineage>
</organism>
<dbReference type="PANTHER" id="PTHR33676:SF3">
    <property type="entry name" value="COLD-REGULATED PROTEIN 27"/>
    <property type="match status" value="1"/>
</dbReference>
<evidence type="ECO:0000313" key="2">
    <source>
        <dbReference type="Proteomes" id="UP000017836"/>
    </source>
</evidence>
<dbReference type="GO" id="GO:0042752">
    <property type="term" value="P:regulation of circadian rhythm"/>
    <property type="evidence" value="ECO:0007669"/>
    <property type="project" value="InterPro"/>
</dbReference>
<dbReference type="InterPro" id="IPR044678">
    <property type="entry name" value="COR27/28"/>
</dbReference>
<dbReference type="AlphaFoldDB" id="W1P7P8"/>
<dbReference type="OMA" id="SHSEICG"/>
<proteinExistence type="predicted"/>
<sequence length="286" mass="32186">MILKAPTISFHFHLVKLTWSIAELQGLNIPPNQMVTSSSAEWTNEKHSSYLNSIEALFVKQLYEEEYCPLDLGGRQSRRQKLPNRNPDQPKAKLQLPITPIVAKDGWHKDKLRENQDQGKSRYRSQSLVSNHWFFPFASMPSSKALEETSSKVRENGASILERNQSVGPDCGREAHELLANSEKISAGHRGMYRQKRVGCNKEGSDQNFVDDGKRKEEHSFGMGQQKKRSIHEAVASAMDQVVPVGGAPLSVETNENHASLLRPDDMDIPRKSDASKGFPFSVFPF</sequence>
<dbReference type="HOGENOM" id="CLU_1006010_0_0_1"/>